<keyword evidence="2" id="KW-0378">Hydrolase</keyword>
<sequence>MRTLAIALAGIVVLLYGLAVAALRWLEGRLIYPLERLREVTPNPDAERLALVPIGTVDGIELTCRYQASTRADGMTVVLFHGNGEDLSQRVHIAHDLVAEGYGVFLAEYRGYGGNAGHPSEAGLYADGRAALAFVAARTSRIVLHGYSLGSGVAVQLATEYPISALALEAPFTCIADVARTRFPFLPMRWLVRDRYDNLAKIGHVEAPVLIYGGSRDRVVPPQHFARLFDAVRASRRLIVIEGADHIDVWAKGGDALMLAFLRELSRSA</sequence>
<dbReference type="OrthoDB" id="9777090at2"/>
<evidence type="ECO:0000259" key="1">
    <source>
        <dbReference type="Pfam" id="PF12146"/>
    </source>
</evidence>
<dbReference type="Gene3D" id="3.40.50.1820">
    <property type="entry name" value="alpha/beta hydrolase"/>
    <property type="match status" value="1"/>
</dbReference>
<dbReference type="PANTHER" id="PTHR12277">
    <property type="entry name" value="ALPHA/BETA HYDROLASE DOMAIN-CONTAINING PROTEIN"/>
    <property type="match status" value="1"/>
</dbReference>
<organism evidence="2 3">
    <name type="scientific">Trinickia fusca</name>
    <dbReference type="NCBI Taxonomy" id="2419777"/>
    <lineage>
        <taxon>Bacteria</taxon>
        <taxon>Pseudomonadati</taxon>
        <taxon>Pseudomonadota</taxon>
        <taxon>Betaproteobacteria</taxon>
        <taxon>Burkholderiales</taxon>
        <taxon>Burkholderiaceae</taxon>
        <taxon>Trinickia</taxon>
    </lineage>
</organism>
<dbReference type="Pfam" id="PF12146">
    <property type="entry name" value="Hydrolase_4"/>
    <property type="match status" value="1"/>
</dbReference>
<evidence type="ECO:0000313" key="2">
    <source>
        <dbReference type="EMBL" id="RKP52634.1"/>
    </source>
</evidence>
<comment type="caution">
    <text evidence="2">The sequence shown here is derived from an EMBL/GenBank/DDBJ whole genome shotgun (WGS) entry which is preliminary data.</text>
</comment>
<feature type="domain" description="Serine aminopeptidase S33" evidence="1">
    <location>
        <begin position="76"/>
        <end position="177"/>
    </location>
</feature>
<name>A0A494XWZ8_9BURK</name>
<dbReference type="EMBL" id="RBZV01000001">
    <property type="protein sequence ID" value="RKP52634.1"/>
    <property type="molecule type" value="Genomic_DNA"/>
</dbReference>
<dbReference type="InterPro" id="IPR022742">
    <property type="entry name" value="Hydrolase_4"/>
</dbReference>
<dbReference type="SUPFAM" id="SSF53474">
    <property type="entry name" value="alpha/beta-Hydrolases"/>
    <property type="match status" value="1"/>
</dbReference>
<gene>
    <name evidence="2" type="ORF">D7S89_03800</name>
</gene>
<reference evidence="2 3" key="1">
    <citation type="submission" date="2018-10" db="EMBL/GenBank/DDBJ databases">
        <title>Paraburkholderia sp. 7MK8-2, isolated from soil.</title>
        <authorList>
            <person name="Gao Z.-H."/>
            <person name="Qiu L.-H."/>
        </authorList>
    </citation>
    <scope>NUCLEOTIDE SEQUENCE [LARGE SCALE GENOMIC DNA]</scope>
    <source>
        <strain evidence="2 3">7MK8-2</strain>
    </source>
</reference>
<dbReference type="AlphaFoldDB" id="A0A494XWZ8"/>
<evidence type="ECO:0000313" key="3">
    <source>
        <dbReference type="Proteomes" id="UP000280434"/>
    </source>
</evidence>
<dbReference type="InterPro" id="IPR029058">
    <property type="entry name" value="AB_hydrolase_fold"/>
</dbReference>
<proteinExistence type="predicted"/>
<dbReference type="GO" id="GO:0016787">
    <property type="term" value="F:hydrolase activity"/>
    <property type="evidence" value="ECO:0007669"/>
    <property type="project" value="UniProtKB-KW"/>
</dbReference>
<protein>
    <submittedName>
        <fullName evidence="2">Alpha/beta fold hydrolase</fullName>
    </submittedName>
</protein>
<keyword evidence="3" id="KW-1185">Reference proteome</keyword>
<dbReference type="Proteomes" id="UP000280434">
    <property type="component" value="Unassembled WGS sequence"/>
</dbReference>
<dbReference type="RefSeq" id="WP_121275692.1">
    <property type="nucleotide sequence ID" value="NZ_RBZV01000001.1"/>
</dbReference>
<accession>A0A494XWZ8</accession>